<evidence type="ECO:0000256" key="10">
    <source>
        <dbReference type="ARBA" id="ARBA00023326"/>
    </source>
</evidence>
<evidence type="ECO:0000256" key="2">
    <source>
        <dbReference type="ARBA" id="ARBA00004613"/>
    </source>
</evidence>
<dbReference type="STRING" id="1450537.A0A395HLA1"/>
<dbReference type="SUPFAM" id="SSF52279">
    <property type="entry name" value="Beta-D-glucan exohydrolase, C-terminal domain"/>
    <property type="match status" value="1"/>
</dbReference>
<protein>
    <recommendedName>
        <fullName evidence="4">beta-glucosidase</fullName>
        <ecNumber evidence="4">3.2.1.21</ecNumber>
    </recommendedName>
</protein>
<dbReference type="GeneID" id="37201593"/>
<evidence type="ECO:0000313" key="14">
    <source>
        <dbReference type="Proteomes" id="UP000248961"/>
    </source>
</evidence>
<organism evidence="13 14">
    <name type="scientific">Aspergillus homomorphus (strain CBS 101889)</name>
    <dbReference type="NCBI Taxonomy" id="1450537"/>
    <lineage>
        <taxon>Eukaryota</taxon>
        <taxon>Fungi</taxon>
        <taxon>Dikarya</taxon>
        <taxon>Ascomycota</taxon>
        <taxon>Pezizomycotina</taxon>
        <taxon>Eurotiomycetes</taxon>
        <taxon>Eurotiomycetidae</taxon>
        <taxon>Eurotiales</taxon>
        <taxon>Aspergillaceae</taxon>
        <taxon>Aspergillus</taxon>
        <taxon>Aspergillus subgen. Circumdati</taxon>
    </lineage>
</organism>
<evidence type="ECO:0000256" key="9">
    <source>
        <dbReference type="ARBA" id="ARBA00023295"/>
    </source>
</evidence>
<dbReference type="Proteomes" id="UP000248961">
    <property type="component" value="Unassembled WGS sequence"/>
</dbReference>
<keyword evidence="5" id="KW-0964">Secreted</keyword>
<dbReference type="PANTHER" id="PTHR42715:SF12">
    <property type="entry name" value="BETA-GLUCOSIDASE G-RELATED"/>
    <property type="match status" value="1"/>
</dbReference>
<dbReference type="GO" id="GO:0008422">
    <property type="term" value="F:beta-glucosidase activity"/>
    <property type="evidence" value="ECO:0007669"/>
    <property type="project" value="UniProtKB-EC"/>
</dbReference>
<gene>
    <name evidence="13" type="ORF">BO97DRAFT_428563</name>
</gene>
<dbReference type="GO" id="GO:0005576">
    <property type="term" value="C:extracellular region"/>
    <property type="evidence" value="ECO:0007669"/>
    <property type="project" value="UniProtKB-SubCell"/>
</dbReference>
<evidence type="ECO:0000256" key="8">
    <source>
        <dbReference type="ARBA" id="ARBA00023277"/>
    </source>
</evidence>
<evidence type="ECO:0000256" key="4">
    <source>
        <dbReference type="ARBA" id="ARBA00012744"/>
    </source>
</evidence>
<reference evidence="13 14" key="1">
    <citation type="submission" date="2018-02" db="EMBL/GenBank/DDBJ databases">
        <title>The genomes of Aspergillus section Nigri reveals drivers in fungal speciation.</title>
        <authorList>
            <consortium name="DOE Joint Genome Institute"/>
            <person name="Vesth T.C."/>
            <person name="Nybo J."/>
            <person name="Theobald S."/>
            <person name="Brandl J."/>
            <person name="Frisvad J.C."/>
            <person name="Nielsen K.F."/>
            <person name="Lyhne E.K."/>
            <person name="Kogle M.E."/>
            <person name="Kuo A."/>
            <person name="Riley R."/>
            <person name="Clum A."/>
            <person name="Nolan M."/>
            <person name="Lipzen A."/>
            <person name="Salamov A."/>
            <person name="Henrissat B."/>
            <person name="Wiebenga A."/>
            <person name="De vries R.P."/>
            <person name="Grigoriev I.V."/>
            <person name="Mortensen U.H."/>
            <person name="Andersen M.R."/>
            <person name="Baker S.E."/>
        </authorList>
    </citation>
    <scope>NUCLEOTIDE SEQUENCE [LARGE SCALE GENOMIC DNA]</scope>
    <source>
        <strain evidence="13 14">CBS 101889</strain>
    </source>
</reference>
<dbReference type="Gene3D" id="2.60.40.10">
    <property type="entry name" value="Immunoglobulins"/>
    <property type="match status" value="1"/>
</dbReference>
<evidence type="ECO:0000259" key="12">
    <source>
        <dbReference type="Pfam" id="PF01915"/>
    </source>
</evidence>
<keyword evidence="14" id="KW-1185">Reference proteome</keyword>
<evidence type="ECO:0000256" key="6">
    <source>
        <dbReference type="ARBA" id="ARBA00022729"/>
    </source>
</evidence>
<dbReference type="InterPro" id="IPR013783">
    <property type="entry name" value="Ig-like_fold"/>
</dbReference>
<dbReference type="PANTHER" id="PTHR42715">
    <property type="entry name" value="BETA-GLUCOSIDASE"/>
    <property type="match status" value="1"/>
</dbReference>
<keyword evidence="7" id="KW-0378">Hydrolase</keyword>
<dbReference type="InterPro" id="IPR036881">
    <property type="entry name" value="Glyco_hydro_3_C_sf"/>
</dbReference>
<feature type="domain" description="Glycoside hydrolase family 3 C-terminal" evidence="12">
    <location>
        <begin position="32"/>
        <end position="195"/>
    </location>
</feature>
<keyword evidence="6" id="KW-0732">Signal</keyword>
<keyword evidence="8" id="KW-0119">Carbohydrate metabolism</keyword>
<dbReference type="Gene3D" id="3.40.50.1700">
    <property type="entry name" value="Glycoside hydrolase family 3 C-terminal domain"/>
    <property type="match status" value="1"/>
</dbReference>
<evidence type="ECO:0000256" key="5">
    <source>
        <dbReference type="ARBA" id="ARBA00022525"/>
    </source>
</evidence>
<keyword evidence="10" id="KW-0624">Polysaccharide degradation</keyword>
<evidence type="ECO:0000256" key="1">
    <source>
        <dbReference type="ARBA" id="ARBA00000448"/>
    </source>
</evidence>
<dbReference type="AlphaFoldDB" id="A0A395HLA1"/>
<dbReference type="OrthoDB" id="4510031at2759"/>
<dbReference type="VEuPathDB" id="FungiDB:BO97DRAFT_428563"/>
<dbReference type="Pfam" id="PF01915">
    <property type="entry name" value="Glyco_hydro_3_C"/>
    <property type="match status" value="1"/>
</dbReference>
<dbReference type="GO" id="GO:0009251">
    <property type="term" value="P:glucan catabolic process"/>
    <property type="evidence" value="ECO:0007669"/>
    <property type="project" value="TreeGrafter"/>
</dbReference>
<dbReference type="EMBL" id="KZ824317">
    <property type="protein sequence ID" value="RAL08259.1"/>
    <property type="molecule type" value="Genomic_DNA"/>
</dbReference>
<name>A0A395HLA1_ASPHC</name>
<dbReference type="EC" id="3.2.1.21" evidence="4"/>
<evidence type="ECO:0000256" key="11">
    <source>
        <dbReference type="ARBA" id="ARBA00024983"/>
    </source>
</evidence>
<dbReference type="RefSeq" id="XP_025547413.1">
    <property type="nucleotide sequence ID" value="XM_025697304.1"/>
</dbReference>
<evidence type="ECO:0000256" key="3">
    <source>
        <dbReference type="ARBA" id="ARBA00005336"/>
    </source>
</evidence>
<evidence type="ECO:0000313" key="13">
    <source>
        <dbReference type="EMBL" id="RAL08259.1"/>
    </source>
</evidence>
<comment type="function">
    <text evidence="11">Beta-glucosidases are one of a number of cellulolytic enzymes involved in the degradation of cellulosic biomass. Catalyzes the last step releasing glucose from the inhibitory cellobiose.</text>
</comment>
<sequence length="284" mass="30659">MTGVFGNDAADVSVGFQFSLRTTEPRAGFVYRASLEAINAKAKTLGARIVYLMDNGLINRGSFEAIYPSPDICLVFLKAYLREAVDRGAYEADWNSTAVVEKVAARCPGRRTVVITHSAGQNIMPWATTPNVTAILAAHLPGQETGNSIVDVLWGDVNPSGRLPRNLTEGLMIDYRHFDSTNITPLYEFRYELSYTTFDVVGALSGSHVRDTIPERLPPAPTGVVPPGGNDALWKTVATVSATVQKSLPRAGATVLQLYLSFLNASVPTGTTVKVLRGFEKGLP</sequence>
<proteinExistence type="inferred from homology"/>
<comment type="similarity">
    <text evidence="3">Belongs to the glycosyl hydrolase 3 family.</text>
</comment>
<dbReference type="InterPro" id="IPR002772">
    <property type="entry name" value="Glyco_hydro_3_C"/>
</dbReference>
<evidence type="ECO:0000256" key="7">
    <source>
        <dbReference type="ARBA" id="ARBA00022801"/>
    </source>
</evidence>
<accession>A0A395HLA1</accession>
<comment type="catalytic activity">
    <reaction evidence="1">
        <text>Hydrolysis of terminal, non-reducing beta-D-glucosyl residues with release of beta-D-glucose.</text>
        <dbReference type="EC" id="3.2.1.21"/>
    </reaction>
</comment>
<comment type="subcellular location">
    <subcellularLocation>
        <location evidence="2">Secreted</location>
    </subcellularLocation>
</comment>
<keyword evidence="9" id="KW-0326">Glycosidase</keyword>
<dbReference type="InterPro" id="IPR050288">
    <property type="entry name" value="Cellulose_deg_GH3"/>
</dbReference>